<evidence type="ECO:0000313" key="2">
    <source>
        <dbReference type="EMBL" id="EFX64066.1"/>
    </source>
</evidence>
<evidence type="ECO:0000256" key="1">
    <source>
        <dbReference type="SAM" id="MobiDB-lite"/>
    </source>
</evidence>
<feature type="compositionally biased region" description="Basic and acidic residues" evidence="1">
    <location>
        <begin position="1"/>
        <end position="29"/>
    </location>
</feature>
<feature type="region of interest" description="Disordered" evidence="1">
    <location>
        <begin position="1"/>
        <end position="31"/>
    </location>
</feature>
<dbReference type="HOGENOM" id="CLU_1779317_0_0_1"/>
<gene>
    <name evidence="2" type="ORF">DAPPUDRAFT_267120</name>
</gene>
<proteinExistence type="predicted"/>
<sequence length="146" mass="15875">MDLEESHYSRNPEATHTKRASREEDKEARLAPPIGLRVIPSASKRRCIEHCSGCQLQSRSQPLIALDYGHSKCRDSDTSEGLTGKSTRIAVSSSNTALALFLGLLVRPTVERTHPGTNPPLLPANLQSTLRAVGSHSTILISARSH</sequence>
<keyword evidence="3" id="KW-1185">Reference proteome</keyword>
<protein>
    <submittedName>
        <fullName evidence="2">Uncharacterized protein</fullName>
    </submittedName>
</protein>
<dbReference type="InParanoid" id="E9HW10"/>
<accession>E9HW10</accession>
<dbReference type="Proteomes" id="UP000000305">
    <property type="component" value="Unassembled WGS sequence"/>
</dbReference>
<evidence type="ECO:0000313" key="3">
    <source>
        <dbReference type="Proteomes" id="UP000000305"/>
    </source>
</evidence>
<reference evidence="2 3" key="1">
    <citation type="journal article" date="2011" name="Science">
        <title>The ecoresponsive genome of Daphnia pulex.</title>
        <authorList>
            <person name="Colbourne J.K."/>
            <person name="Pfrender M.E."/>
            <person name="Gilbert D."/>
            <person name="Thomas W.K."/>
            <person name="Tucker A."/>
            <person name="Oakley T.H."/>
            <person name="Tokishita S."/>
            <person name="Aerts A."/>
            <person name="Arnold G.J."/>
            <person name="Basu M.K."/>
            <person name="Bauer D.J."/>
            <person name="Caceres C.E."/>
            <person name="Carmel L."/>
            <person name="Casola C."/>
            <person name="Choi J.H."/>
            <person name="Detter J.C."/>
            <person name="Dong Q."/>
            <person name="Dusheyko S."/>
            <person name="Eads B.D."/>
            <person name="Frohlich T."/>
            <person name="Geiler-Samerotte K.A."/>
            <person name="Gerlach D."/>
            <person name="Hatcher P."/>
            <person name="Jogdeo S."/>
            <person name="Krijgsveld J."/>
            <person name="Kriventseva E.V."/>
            <person name="Kultz D."/>
            <person name="Laforsch C."/>
            <person name="Lindquist E."/>
            <person name="Lopez J."/>
            <person name="Manak J.R."/>
            <person name="Muller J."/>
            <person name="Pangilinan J."/>
            <person name="Patwardhan R.P."/>
            <person name="Pitluck S."/>
            <person name="Pritham E.J."/>
            <person name="Rechtsteiner A."/>
            <person name="Rho M."/>
            <person name="Rogozin I.B."/>
            <person name="Sakarya O."/>
            <person name="Salamov A."/>
            <person name="Schaack S."/>
            <person name="Shapiro H."/>
            <person name="Shiga Y."/>
            <person name="Skalitzky C."/>
            <person name="Smith Z."/>
            <person name="Souvorov A."/>
            <person name="Sung W."/>
            <person name="Tang Z."/>
            <person name="Tsuchiya D."/>
            <person name="Tu H."/>
            <person name="Vos H."/>
            <person name="Wang M."/>
            <person name="Wolf Y.I."/>
            <person name="Yamagata H."/>
            <person name="Yamada T."/>
            <person name="Ye Y."/>
            <person name="Shaw J.R."/>
            <person name="Andrews J."/>
            <person name="Crease T.J."/>
            <person name="Tang H."/>
            <person name="Lucas S.M."/>
            <person name="Robertson H.M."/>
            <person name="Bork P."/>
            <person name="Koonin E.V."/>
            <person name="Zdobnov E.M."/>
            <person name="Grigoriev I.V."/>
            <person name="Lynch M."/>
            <person name="Boore J.L."/>
        </authorList>
    </citation>
    <scope>NUCLEOTIDE SEQUENCE [LARGE SCALE GENOMIC DNA]</scope>
</reference>
<name>E9HW10_DAPPU</name>
<dbReference type="AlphaFoldDB" id="E9HW10"/>
<dbReference type="PhylomeDB" id="E9HW10"/>
<organism evidence="2 3">
    <name type="scientific">Daphnia pulex</name>
    <name type="common">Water flea</name>
    <dbReference type="NCBI Taxonomy" id="6669"/>
    <lineage>
        <taxon>Eukaryota</taxon>
        <taxon>Metazoa</taxon>
        <taxon>Ecdysozoa</taxon>
        <taxon>Arthropoda</taxon>
        <taxon>Crustacea</taxon>
        <taxon>Branchiopoda</taxon>
        <taxon>Diplostraca</taxon>
        <taxon>Cladocera</taxon>
        <taxon>Anomopoda</taxon>
        <taxon>Daphniidae</taxon>
        <taxon>Daphnia</taxon>
    </lineage>
</organism>
<dbReference type="KEGG" id="dpx:DAPPUDRAFT_267120"/>
<dbReference type="EMBL" id="GL732886">
    <property type="protein sequence ID" value="EFX64066.1"/>
    <property type="molecule type" value="Genomic_DNA"/>
</dbReference>